<dbReference type="GO" id="GO:0045087">
    <property type="term" value="P:innate immune response"/>
    <property type="evidence" value="ECO:0007669"/>
    <property type="project" value="TreeGrafter"/>
</dbReference>
<evidence type="ECO:0000313" key="1">
    <source>
        <dbReference type="Proteomes" id="UP000515135"/>
    </source>
</evidence>
<proteinExistence type="predicted"/>
<dbReference type="InterPro" id="IPR007743">
    <property type="entry name" value="Immunity-related_GTPase-like"/>
</dbReference>
<reference evidence="2" key="1">
    <citation type="submission" date="2025-08" db="UniProtKB">
        <authorList>
            <consortium name="RefSeq"/>
        </authorList>
    </citation>
    <scope>IDENTIFICATION</scope>
    <source>
        <tissue evidence="2">Gonad</tissue>
    </source>
</reference>
<dbReference type="AlphaFoldDB" id="A0A6P5A3V8"/>
<dbReference type="KEGG" id="bbel:109480201"/>
<dbReference type="InterPro" id="IPR051515">
    <property type="entry name" value="IRG"/>
</dbReference>
<dbReference type="GeneID" id="109480201"/>
<dbReference type="GO" id="GO:0035458">
    <property type="term" value="P:cellular response to interferon-beta"/>
    <property type="evidence" value="ECO:0007669"/>
    <property type="project" value="TreeGrafter"/>
</dbReference>
<dbReference type="GO" id="GO:0000045">
    <property type="term" value="P:autophagosome assembly"/>
    <property type="evidence" value="ECO:0007669"/>
    <property type="project" value="TreeGrafter"/>
</dbReference>
<dbReference type="Proteomes" id="UP000515135">
    <property type="component" value="Unplaced"/>
</dbReference>
<evidence type="ECO:0000313" key="2">
    <source>
        <dbReference type="RefSeq" id="XP_019637912.1"/>
    </source>
</evidence>
<protein>
    <submittedName>
        <fullName evidence="2">Uncharacterized protein LOC109480201</fullName>
    </submittedName>
</protein>
<dbReference type="Pfam" id="PF05049">
    <property type="entry name" value="IIGP"/>
    <property type="match status" value="1"/>
</dbReference>
<dbReference type="PANTHER" id="PTHR32341:SF9">
    <property type="entry name" value="IMMUNITY-RELATED GTPASE FAMILY M PROTEIN"/>
    <property type="match status" value="1"/>
</dbReference>
<sequence>MLDDLFLVSGKWEDVMRGAFDMVKLRQTMINELSDELQKQAFVMLCKDYSPGMIPTKSALLKQMVWTQAVQSGALRPWTGLMVDTPVDLEKLRESCEVYKKCFGLDEGSQEDLAELSATKKGFIEMSAENKLPMCKGLFGATREVQSDLLGANNSELPPTSIRDLVGMVSKNGSALMTLEVANYSFETPVNYGLPEGKAMHVVAHFLRKVIAEQAECAQALYEELFVTK</sequence>
<dbReference type="RefSeq" id="XP_019637912.1">
    <property type="nucleotide sequence ID" value="XM_019782353.1"/>
</dbReference>
<dbReference type="OrthoDB" id="422720at2759"/>
<dbReference type="GO" id="GO:0003924">
    <property type="term" value="F:GTPase activity"/>
    <property type="evidence" value="ECO:0007669"/>
    <property type="project" value="TreeGrafter"/>
</dbReference>
<dbReference type="GO" id="GO:0005789">
    <property type="term" value="C:endoplasmic reticulum membrane"/>
    <property type="evidence" value="ECO:0007669"/>
    <property type="project" value="TreeGrafter"/>
</dbReference>
<organism evidence="1 2">
    <name type="scientific">Branchiostoma belcheri</name>
    <name type="common">Amphioxus</name>
    <dbReference type="NCBI Taxonomy" id="7741"/>
    <lineage>
        <taxon>Eukaryota</taxon>
        <taxon>Metazoa</taxon>
        <taxon>Chordata</taxon>
        <taxon>Cephalochordata</taxon>
        <taxon>Leptocardii</taxon>
        <taxon>Amphioxiformes</taxon>
        <taxon>Branchiostomatidae</taxon>
        <taxon>Branchiostoma</taxon>
    </lineage>
</organism>
<accession>A0A6P5A3V8</accession>
<name>A0A6P5A3V8_BRABE</name>
<dbReference type="PANTHER" id="PTHR32341">
    <property type="entry name" value="INTERFERON-INDUCIBLE GTPASE"/>
    <property type="match status" value="1"/>
</dbReference>
<dbReference type="GO" id="GO:0005525">
    <property type="term" value="F:GTP binding"/>
    <property type="evidence" value="ECO:0007669"/>
    <property type="project" value="InterPro"/>
</dbReference>
<keyword evidence="1" id="KW-1185">Reference proteome</keyword>
<gene>
    <name evidence="2" type="primary">LOC109480201</name>
</gene>